<dbReference type="Proteomes" id="UP001232148">
    <property type="component" value="Unassembled WGS sequence"/>
</dbReference>
<dbReference type="Pfam" id="PF11312">
    <property type="entry name" value="Methyltransf_34"/>
    <property type="match status" value="2"/>
</dbReference>
<evidence type="ECO:0000313" key="3">
    <source>
        <dbReference type="Proteomes" id="UP001232148"/>
    </source>
</evidence>
<keyword evidence="3" id="KW-1185">Reference proteome</keyword>
<comment type="caution">
    <text evidence="2">The sequence shown here is derived from an EMBL/GenBank/DDBJ whole genome shotgun (WGS) entry which is preliminary data.</text>
</comment>
<evidence type="ECO:0000256" key="1">
    <source>
        <dbReference type="SAM" id="MobiDB-lite"/>
    </source>
</evidence>
<feature type="compositionally biased region" description="Low complexity" evidence="1">
    <location>
        <begin position="25"/>
        <end position="35"/>
    </location>
</feature>
<dbReference type="EMBL" id="MU842823">
    <property type="protein sequence ID" value="KAK2033286.1"/>
    <property type="molecule type" value="Genomic_DNA"/>
</dbReference>
<proteinExistence type="predicted"/>
<reference evidence="2" key="1">
    <citation type="submission" date="2021-06" db="EMBL/GenBank/DDBJ databases">
        <title>Comparative genomics, transcriptomics and evolutionary studies reveal genomic signatures of adaptation to plant cell wall in hemibiotrophic fungi.</title>
        <authorList>
            <consortium name="DOE Joint Genome Institute"/>
            <person name="Baroncelli R."/>
            <person name="Diaz J.F."/>
            <person name="Benocci T."/>
            <person name="Peng M."/>
            <person name="Battaglia E."/>
            <person name="Haridas S."/>
            <person name="Andreopoulos W."/>
            <person name="Labutti K."/>
            <person name="Pangilinan J."/>
            <person name="Floch G.L."/>
            <person name="Makela M.R."/>
            <person name="Henrissat B."/>
            <person name="Grigoriev I.V."/>
            <person name="Crouch J.A."/>
            <person name="De Vries R.P."/>
            <person name="Sukno S.A."/>
            <person name="Thon M.R."/>
        </authorList>
    </citation>
    <scope>NUCLEOTIDE SEQUENCE</scope>
    <source>
        <strain evidence="2">MAFF235873</strain>
    </source>
</reference>
<protein>
    <recommendedName>
        <fullName evidence="4">25S rRNA (Uridine(2843)-N(3))-methyltransferase</fullName>
    </recommendedName>
</protein>
<dbReference type="AlphaFoldDB" id="A0AAD9HQ72"/>
<evidence type="ECO:0000313" key="2">
    <source>
        <dbReference type="EMBL" id="KAK2033286.1"/>
    </source>
</evidence>
<feature type="region of interest" description="Disordered" evidence="1">
    <location>
        <begin position="1"/>
        <end position="64"/>
    </location>
</feature>
<organism evidence="2 3">
    <name type="scientific">Colletotrichum zoysiae</name>
    <dbReference type="NCBI Taxonomy" id="1216348"/>
    <lineage>
        <taxon>Eukaryota</taxon>
        <taxon>Fungi</taxon>
        <taxon>Dikarya</taxon>
        <taxon>Ascomycota</taxon>
        <taxon>Pezizomycotina</taxon>
        <taxon>Sordariomycetes</taxon>
        <taxon>Hypocreomycetidae</taxon>
        <taxon>Glomerellales</taxon>
        <taxon>Glomerellaceae</taxon>
        <taxon>Colletotrichum</taxon>
        <taxon>Colletotrichum graminicola species complex</taxon>
    </lineage>
</organism>
<feature type="region of interest" description="Disordered" evidence="1">
    <location>
        <begin position="162"/>
        <end position="280"/>
    </location>
</feature>
<feature type="compositionally biased region" description="Basic and acidic residues" evidence="1">
    <location>
        <begin position="1"/>
        <end position="16"/>
    </location>
</feature>
<gene>
    <name evidence="2" type="ORF">LX32DRAFT_660656</name>
</gene>
<sequence>MGKKMKVEHNIRDTSHHSGRRPGKKPAAAAAAAKPKPSKAKGEEATTPTAAEPDGAGAGTPLPPLLLPAPLQQRVLSTFNAAYNPILTSRALAEVLREVKAALYARDFDAAFARARPEALDAYAARWSPTRALGYAAVFLGIEQHLRELEAAVVAAAAARPEAEKAQAGPGADRSVEAGAEKTEAEATGDVRRDDVPSSEDRTSGATESPGEDGARGEEGPSAEADAAAAADDQVVPAAPAAEGEHGTPAPPAETEGADPTAPADSAAAAADTPEPSTQLTKSIRALSIGGGAAEIAAFATYLSQQPSRSLGGAVTLLDSAPWADAVAKLHDALTTPPPLSRYANAAARAANAAIIEPGRLASSFTQQDVLAMTRDQLSQKLGDGPLLVTLLCTLNELYTTAGIGKTTAFLLDLTATVPLGSLLLVVDSPGSYSEAAVGKESKKYPMQWLMDHTLVTKPEKEGVVEGCRWEKLESHDSVWFRLADSLHYPIPLENMRYQMHLYRATKP</sequence>
<feature type="compositionally biased region" description="Low complexity" evidence="1">
    <location>
        <begin position="223"/>
        <end position="242"/>
    </location>
</feature>
<name>A0AAD9HQ72_9PEZI</name>
<accession>A0AAD9HQ72</accession>
<feature type="compositionally biased region" description="Basic and acidic residues" evidence="1">
    <location>
        <begin position="174"/>
        <end position="203"/>
    </location>
</feature>
<evidence type="ECO:0008006" key="4">
    <source>
        <dbReference type="Google" id="ProtNLM"/>
    </source>
</evidence>
<dbReference type="InterPro" id="IPR021463">
    <property type="entry name" value="Methyltransf_34"/>
</dbReference>
<feature type="compositionally biased region" description="Low complexity" evidence="1">
    <location>
        <begin position="258"/>
        <end position="278"/>
    </location>
</feature>